<keyword evidence="2" id="KW-0342">GTP-binding</keyword>
<evidence type="ECO:0000313" key="4">
    <source>
        <dbReference type="EMBL" id="KAJ8798119.1"/>
    </source>
</evidence>
<name>A0AB34I3H6_ESCRO</name>
<dbReference type="SUPFAM" id="SSF50447">
    <property type="entry name" value="Translation proteins"/>
    <property type="match status" value="1"/>
</dbReference>
<dbReference type="Proteomes" id="UP001159641">
    <property type="component" value="Unassembled WGS sequence"/>
</dbReference>
<evidence type="ECO:0000256" key="1">
    <source>
        <dbReference type="ARBA" id="ARBA00022741"/>
    </source>
</evidence>
<dbReference type="Gene3D" id="3.40.50.300">
    <property type="entry name" value="P-loop containing nucleotide triphosphate hydrolases"/>
    <property type="match status" value="1"/>
</dbReference>
<dbReference type="InterPro" id="IPR009000">
    <property type="entry name" value="Transl_B-barrel_sf"/>
</dbReference>
<keyword evidence="1" id="KW-0547">Nucleotide-binding</keyword>
<dbReference type="GO" id="GO:0005525">
    <property type="term" value="F:GTP binding"/>
    <property type="evidence" value="ECO:0007669"/>
    <property type="project" value="UniProtKB-KW"/>
</dbReference>
<dbReference type="InterPro" id="IPR050100">
    <property type="entry name" value="TRAFAC_GTPase_members"/>
</dbReference>
<dbReference type="InterPro" id="IPR027417">
    <property type="entry name" value="P-loop_NTPase"/>
</dbReference>
<organism evidence="4 5">
    <name type="scientific">Eschrichtius robustus</name>
    <name type="common">California gray whale</name>
    <name type="synonym">Eschrichtius gibbosus</name>
    <dbReference type="NCBI Taxonomy" id="9764"/>
    <lineage>
        <taxon>Eukaryota</taxon>
        <taxon>Metazoa</taxon>
        <taxon>Chordata</taxon>
        <taxon>Craniata</taxon>
        <taxon>Vertebrata</taxon>
        <taxon>Euteleostomi</taxon>
        <taxon>Mammalia</taxon>
        <taxon>Eutheria</taxon>
        <taxon>Laurasiatheria</taxon>
        <taxon>Artiodactyla</taxon>
        <taxon>Whippomorpha</taxon>
        <taxon>Cetacea</taxon>
        <taxon>Mysticeti</taxon>
        <taxon>Eschrichtiidae</taxon>
        <taxon>Eschrichtius</taxon>
    </lineage>
</organism>
<evidence type="ECO:0000256" key="2">
    <source>
        <dbReference type="ARBA" id="ARBA00023134"/>
    </source>
</evidence>
<feature type="domain" description="Tr-type G" evidence="3">
    <location>
        <begin position="6"/>
        <end position="153"/>
    </location>
</feature>
<dbReference type="GO" id="GO:0003924">
    <property type="term" value="F:GTPase activity"/>
    <property type="evidence" value="ECO:0007669"/>
    <property type="project" value="InterPro"/>
</dbReference>
<reference evidence="4 5" key="1">
    <citation type="submission" date="2022-11" db="EMBL/GenBank/DDBJ databases">
        <title>Whole genome sequence of Eschrichtius robustus ER-17-0199.</title>
        <authorList>
            <person name="Bruniche-Olsen A."/>
            <person name="Black A.N."/>
            <person name="Fields C.J."/>
            <person name="Walden K."/>
            <person name="Dewoody J.A."/>
        </authorList>
    </citation>
    <scope>NUCLEOTIDE SEQUENCE [LARGE SCALE GENOMIC DNA]</scope>
    <source>
        <strain evidence="4">ER-17-0199</strain>
        <tissue evidence="4">Blubber</tissue>
    </source>
</reference>
<proteinExistence type="predicted"/>
<evidence type="ECO:0000313" key="5">
    <source>
        <dbReference type="Proteomes" id="UP001159641"/>
    </source>
</evidence>
<evidence type="ECO:0000259" key="3">
    <source>
        <dbReference type="Pfam" id="PF00009"/>
    </source>
</evidence>
<accession>A0AB34I3H6</accession>
<dbReference type="PANTHER" id="PTHR23115">
    <property type="entry name" value="TRANSLATION FACTOR"/>
    <property type="match status" value="1"/>
</dbReference>
<gene>
    <name evidence="4" type="ORF">J1605_001610</name>
</gene>
<dbReference type="AlphaFoldDB" id="A0AB34I3H6"/>
<dbReference type="Gene3D" id="2.40.30.10">
    <property type="entry name" value="Translation factors"/>
    <property type="match status" value="1"/>
</dbReference>
<keyword evidence="5" id="KW-1185">Reference proteome</keyword>
<dbReference type="SUPFAM" id="SSF52540">
    <property type="entry name" value="P-loop containing nucleoside triphosphate hydrolases"/>
    <property type="match status" value="1"/>
</dbReference>
<dbReference type="Pfam" id="PF00009">
    <property type="entry name" value="GTP_EFTU"/>
    <property type="match status" value="1"/>
</dbReference>
<dbReference type="InterPro" id="IPR000795">
    <property type="entry name" value="T_Tr_GTP-bd_dom"/>
</dbReference>
<dbReference type="PRINTS" id="PR00315">
    <property type="entry name" value="ELONGATNFCT"/>
</dbReference>
<dbReference type="EMBL" id="JAIQCJ010000083">
    <property type="protein sequence ID" value="KAJ8798119.1"/>
    <property type="molecule type" value="Genomic_DNA"/>
</dbReference>
<sequence>MGKEKTHITIISHVDSGNSTTTTGHLIYKCGGIDKRTIEKFEQEAVERRQRESSGIATDISLWNSETSKYYITIIDAPDHRDFIKNMITCTTQVGTSKQGQTLKHRLLAFTLGVKQLIVPDNKMDSTELAYSSARFQEIMEDVSAYIKKIGLSGLCDHLGLAQRHAGAQHQRECGLGPWAAGQVGSWHGNVTTEVKSVEMHHGALPEALPGDNVGFNMKNVSLKDAATWPETARMTPQMEARRLCGTAKHLGKSRALALVGGGSAC</sequence>
<protein>
    <recommendedName>
        <fullName evidence="3">Tr-type G domain-containing protein</fullName>
    </recommendedName>
</protein>
<comment type="caution">
    <text evidence="4">The sequence shown here is derived from an EMBL/GenBank/DDBJ whole genome shotgun (WGS) entry which is preliminary data.</text>
</comment>